<reference evidence="2" key="2">
    <citation type="submission" date="2020-10" db="UniProtKB">
        <authorList>
            <consortium name="WormBaseParasite"/>
        </authorList>
    </citation>
    <scope>IDENTIFICATION</scope>
</reference>
<reference evidence="1" key="1">
    <citation type="journal article" date="2013" name="Genetics">
        <title>The draft genome and transcriptome of Panagrellus redivivus are shaped by the harsh demands of a free-living lifestyle.</title>
        <authorList>
            <person name="Srinivasan J."/>
            <person name="Dillman A.R."/>
            <person name="Macchietto M.G."/>
            <person name="Heikkinen L."/>
            <person name="Lakso M."/>
            <person name="Fracchia K.M."/>
            <person name="Antoshechkin I."/>
            <person name="Mortazavi A."/>
            <person name="Wong G."/>
            <person name="Sternberg P.W."/>
        </authorList>
    </citation>
    <scope>NUCLEOTIDE SEQUENCE [LARGE SCALE GENOMIC DNA]</scope>
    <source>
        <strain evidence="1">MT8872</strain>
    </source>
</reference>
<sequence length="120" mass="13734">MTHRYNAVLNRLLKTVANNRDTRLPTNHSILEYASTLRPNCAAKEQKWPPRRSFMARSHVAFLGTNDCSQPAYTPSPVAQMPIKGGRRRTEKSQYCPQAVLSVRLGHRNTWVDIDPIYRA</sequence>
<keyword evidence="1" id="KW-1185">Reference proteome</keyword>
<proteinExistence type="predicted"/>
<dbReference type="Proteomes" id="UP000492821">
    <property type="component" value="Unassembled WGS sequence"/>
</dbReference>
<organism evidence="1 2">
    <name type="scientific">Panagrellus redivivus</name>
    <name type="common">Microworm</name>
    <dbReference type="NCBI Taxonomy" id="6233"/>
    <lineage>
        <taxon>Eukaryota</taxon>
        <taxon>Metazoa</taxon>
        <taxon>Ecdysozoa</taxon>
        <taxon>Nematoda</taxon>
        <taxon>Chromadorea</taxon>
        <taxon>Rhabditida</taxon>
        <taxon>Tylenchina</taxon>
        <taxon>Panagrolaimomorpha</taxon>
        <taxon>Panagrolaimoidea</taxon>
        <taxon>Panagrolaimidae</taxon>
        <taxon>Panagrellus</taxon>
    </lineage>
</organism>
<evidence type="ECO:0000313" key="2">
    <source>
        <dbReference type="WBParaSite" id="Pan_g9266.t1"/>
    </source>
</evidence>
<evidence type="ECO:0000313" key="1">
    <source>
        <dbReference type="Proteomes" id="UP000492821"/>
    </source>
</evidence>
<dbReference type="AlphaFoldDB" id="A0A7E4WBM0"/>
<name>A0A7E4WBM0_PANRE</name>
<accession>A0A7E4WBM0</accession>
<protein>
    <submittedName>
        <fullName evidence="2">Uncharacterized protein</fullName>
    </submittedName>
</protein>
<dbReference type="WBParaSite" id="Pan_g9266.t1">
    <property type="protein sequence ID" value="Pan_g9266.t1"/>
    <property type="gene ID" value="Pan_g9266"/>
</dbReference>